<comment type="caution">
    <text evidence="1">The sequence shown here is derived from an EMBL/GenBank/DDBJ whole genome shotgun (WGS) entry which is preliminary data.</text>
</comment>
<gene>
    <name evidence="1" type="ORF">L6164_011314</name>
</gene>
<evidence type="ECO:0000313" key="1">
    <source>
        <dbReference type="EMBL" id="KAI4344037.1"/>
    </source>
</evidence>
<organism evidence="1 2">
    <name type="scientific">Bauhinia variegata</name>
    <name type="common">Purple orchid tree</name>
    <name type="synonym">Phanera variegata</name>
    <dbReference type="NCBI Taxonomy" id="167791"/>
    <lineage>
        <taxon>Eukaryota</taxon>
        <taxon>Viridiplantae</taxon>
        <taxon>Streptophyta</taxon>
        <taxon>Embryophyta</taxon>
        <taxon>Tracheophyta</taxon>
        <taxon>Spermatophyta</taxon>
        <taxon>Magnoliopsida</taxon>
        <taxon>eudicotyledons</taxon>
        <taxon>Gunneridae</taxon>
        <taxon>Pentapetalae</taxon>
        <taxon>rosids</taxon>
        <taxon>fabids</taxon>
        <taxon>Fabales</taxon>
        <taxon>Fabaceae</taxon>
        <taxon>Cercidoideae</taxon>
        <taxon>Cercideae</taxon>
        <taxon>Bauhiniinae</taxon>
        <taxon>Bauhinia</taxon>
    </lineage>
</organism>
<reference evidence="1 2" key="1">
    <citation type="journal article" date="2022" name="DNA Res.">
        <title>Chromosomal-level genome assembly of the orchid tree Bauhinia variegata (Leguminosae; Cercidoideae) supports the allotetraploid origin hypothesis of Bauhinia.</title>
        <authorList>
            <person name="Zhong Y."/>
            <person name="Chen Y."/>
            <person name="Zheng D."/>
            <person name="Pang J."/>
            <person name="Liu Y."/>
            <person name="Luo S."/>
            <person name="Meng S."/>
            <person name="Qian L."/>
            <person name="Wei D."/>
            <person name="Dai S."/>
            <person name="Zhou R."/>
        </authorList>
    </citation>
    <scope>NUCLEOTIDE SEQUENCE [LARGE SCALE GENOMIC DNA]</scope>
    <source>
        <strain evidence="1">BV-YZ2020</strain>
    </source>
</reference>
<accession>A0ACB9P5G5</accession>
<sequence length="232" mass="25492">MSNSITTLSRRLCRSLLSIPKPCHQLSASFCTNQPSSHEDPESESDEFIISSEVGAAPDSASIESSPDSESSSSNSTQQRMIYDYPLENGVDSGIYKAILVGQVGQSPLQKTLKSGTVVTLLSLGTGGIRNNRRPLDNENPKEYANRCAVQWHRVSVYPQALGNLVMKRVIPGSLLYVEGNLETKVFSDPMSGLVRRIREVAVRRNGRIVFLGQGVDTQKVEKNELRAVGYY</sequence>
<evidence type="ECO:0000313" key="2">
    <source>
        <dbReference type="Proteomes" id="UP000828941"/>
    </source>
</evidence>
<proteinExistence type="predicted"/>
<dbReference type="Proteomes" id="UP000828941">
    <property type="component" value="Chromosome 5"/>
</dbReference>
<protein>
    <submittedName>
        <fullName evidence="1">Uncharacterized protein</fullName>
    </submittedName>
</protein>
<dbReference type="EMBL" id="CM039430">
    <property type="protein sequence ID" value="KAI4344037.1"/>
    <property type="molecule type" value="Genomic_DNA"/>
</dbReference>
<keyword evidence="2" id="KW-1185">Reference proteome</keyword>
<name>A0ACB9P5G5_BAUVA</name>